<dbReference type="PROSITE" id="PS51462">
    <property type="entry name" value="NUDIX"/>
    <property type="match status" value="1"/>
</dbReference>
<dbReference type="Gene3D" id="3.90.79.10">
    <property type="entry name" value="Nucleoside Triphosphate Pyrophosphohydrolase"/>
    <property type="match status" value="1"/>
</dbReference>
<comment type="cofactor">
    <cofactor evidence="1">
        <name>Mg(2+)</name>
        <dbReference type="ChEBI" id="CHEBI:18420"/>
    </cofactor>
</comment>
<dbReference type="CDD" id="cd03424">
    <property type="entry name" value="NUDIX_ADPRase_Nudt5_UGPPase_Nudt14"/>
    <property type="match status" value="1"/>
</dbReference>
<dbReference type="GO" id="GO:0019693">
    <property type="term" value="P:ribose phosphate metabolic process"/>
    <property type="evidence" value="ECO:0007669"/>
    <property type="project" value="TreeGrafter"/>
</dbReference>
<dbReference type="PRINTS" id="PR00502">
    <property type="entry name" value="NUDIXFAMILY"/>
</dbReference>
<comment type="caution">
    <text evidence="4">The sequence shown here is derived from an EMBL/GenBank/DDBJ whole genome shotgun (WGS) entry which is preliminary data.</text>
</comment>
<name>T0YND5_9ZZZZ</name>
<dbReference type="EMBL" id="AUZZ01008624">
    <property type="protein sequence ID" value="EQD36956.1"/>
    <property type="molecule type" value="Genomic_DNA"/>
</dbReference>
<reference evidence="4" key="2">
    <citation type="journal article" date="2014" name="ISME J.">
        <title>Microbial stratification in low pH oxic and suboxic macroscopic growths along an acid mine drainage.</title>
        <authorList>
            <person name="Mendez-Garcia C."/>
            <person name="Mesa V."/>
            <person name="Sprenger R.R."/>
            <person name="Richter M."/>
            <person name="Diez M.S."/>
            <person name="Solano J."/>
            <person name="Bargiela R."/>
            <person name="Golyshina O.V."/>
            <person name="Manteca A."/>
            <person name="Ramos J.L."/>
            <person name="Gallego J.R."/>
            <person name="Llorente I."/>
            <person name="Martins Dos Santos V.A."/>
            <person name="Jensen O.N."/>
            <person name="Pelaez A.I."/>
            <person name="Sanchez J."/>
            <person name="Ferrer M."/>
        </authorList>
    </citation>
    <scope>NUCLEOTIDE SEQUENCE</scope>
</reference>
<organism evidence="4">
    <name type="scientific">mine drainage metagenome</name>
    <dbReference type="NCBI Taxonomy" id="410659"/>
    <lineage>
        <taxon>unclassified sequences</taxon>
        <taxon>metagenomes</taxon>
        <taxon>ecological metagenomes</taxon>
    </lineage>
</organism>
<dbReference type="InterPro" id="IPR000086">
    <property type="entry name" value="NUDIX_hydrolase_dom"/>
</dbReference>
<feature type="domain" description="Nudix hydrolase" evidence="3">
    <location>
        <begin position="32"/>
        <end position="164"/>
    </location>
</feature>
<evidence type="ECO:0000259" key="3">
    <source>
        <dbReference type="PROSITE" id="PS51462"/>
    </source>
</evidence>
<reference evidence="4" key="1">
    <citation type="submission" date="2013-08" db="EMBL/GenBank/DDBJ databases">
        <authorList>
            <person name="Mendez C."/>
            <person name="Richter M."/>
            <person name="Ferrer M."/>
            <person name="Sanchez J."/>
        </authorList>
    </citation>
    <scope>NUCLEOTIDE SEQUENCE</scope>
</reference>
<dbReference type="InterPro" id="IPR020084">
    <property type="entry name" value="NUDIX_hydrolase_CS"/>
</dbReference>
<gene>
    <name evidence="4" type="ORF">B2A_11951</name>
</gene>
<dbReference type="InterPro" id="IPR020476">
    <property type="entry name" value="Nudix_hydrolase"/>
</dbReference>
<sequence length="175" mass="19948">MASRKSHKGDFISLNKEYVKINGKGMRVLSVKENGVVVILPFTDEKCQNIIIEYQYRPVLKKYIYELPAGHINAGETPKHAALRELQEETGFSAKKLIFMYKAHPTPGSSTHISNYFVATGLVGDTSKAHRDPDETIEVKEMSMGKVLKMIRENKIIDNKTISAVLYYDHFYKKH</sequence>
<dbReference type="PANTHER" id="PTHR11839">
    <property type="entry name" value="UDP/ADP-SUGAR PYROPHOSPHATASE"/>
    <property type="match status" value="1"/>
</dbReference>
<dbReference type="SUPFAM" id="SSF55811">
    <property type="entry name" value="Nudix"/>
    <property type="match status" value="1"/>
</dbReference>
<keyword evidence="2 4" id="KW-0378">Hydrolase</keyword>
<dbReference type="GO" id="GO:0006753">
    <property type="term" value="P:nucleoside phosphate metabolic process"/>
    <property type="evidence" value="ECO:0007669"/>
    <property type="project" value="TreeGrafter"/>
</dbReference>
<evidence type="ECO:0000313" key="4">
    <source>
        <dbReference type="EMBL" id="EQD36956.1"/>
    </source>
</evidence>
<dbReference type="AlphaFoldDB" id="T0YND5"/>
<dbReference type="PANTHER" id="PTHR11839:SF18">
    <property type="entry name" value="NUDIX HYDROLASE DOMAIN-CONTAINING PROTEIN"/>
    <property type="match status" value="1"/>
</dbReference>
<dbReference type="Pfam" id="PF00293">
    <property type="entry name" value="NUDIX"/>
    <property type="match status" value="1"/>
</dbReference>
<protein>
    <submittedName>
        <fullName evidence="4">NUDIX hydrolase</fullName>
    </submittedName>
</protein>
<dbReference type="InterPro" id="IPR015797">
    <property type="entry name" value="NUDIX_hydrolase-like_dom_sf"/>
</dbReference>
<proteinExistence type="predicted"/>
<accession>T0YND5</accession>
<dbReference type="PROSITE" id="PS00893">
    <property type="entry name" value="NUDIX_BOX"/>
    <property type="match status" value="1"/>
</dbReference>
<evidence type="ECO:0000256" key="2">
    <source>
        <dbReference type="ARBA" id="ARBA00022801"/>
    </source>
</evidence>
<evidence type="ECO:0000256" key="1">
    <source>
        <dbReference type="ARBA" id="ARBA00001946"/>
    </source>
</evidence>
<dbReference type="GO" id="GO:0016462">
    <property type="term" value="F:pyrophosphatase activity"/>
    <property type="evidence" value="ECO:0007669"/>
    <property type="project" value="UniProtKB-ARBA"/>
</dbReference>